<dbReference type="EMBL" id="BAUV01000001">
    <property type="protein sequence ID" value="GAE33247.1"/>
    <property type="molecule type" value="Genomic_DNA"/>
</dbReference>
<sequence length="240" mass="27706">MWEHHPIPYKPNEELITVTTFNIQYGKGIDNRVDLNRTIETLRGLEADIISLQEVERNSFRSYFTDQVTTIANALGMNAVFSPSLNYPGLYYGNAILSKYPIEDTATIPFSNRIENRTAMLTKLTISEEQSIYVLNTHLGLNRSERLEAIDEIHDRLKRLDQPILLTGDLNSLPKHEEYRVWESLLTKTNKGIPIQTFHNQDWQIDYIFHSSDFIVKETRVTQSEASDHFPVTALLLLKP</sequence>
<accession>W4QMU9</accession>
<protein>
    <submittedName>
        <fullName evidence="2">Endonuclease/exonuclease/phosphatase family protein</fullName>
    </submittedName>
</protein>
<name>W4QMU9_HALA3</name>
<dbReference type="Gene3D" id="3.60.10.10">
    <property type="entry name" value="Endonuclease/exonuclease/phosphatase"/>
    <property type="match status" value="1"/>
</dbReference>
<dbReference type="GO" id="GO:0016020">
    <property type="term" value="C:membrane"/>
    <property type="evidence" value="ECO:0007669"/>
    <property type="project" value="GOC"/>
</dbReference>
<dbReference type="eggNOG" id="COG3568">
    <property type="taxonomic scope" value="Bacteria"/>
</dbReference>
<dbReference type="GO" id="GO:0004519">
    <property type="term" value="F:endonuclease activity"/>
    <property type="evidence" value="ECO:0007669"/>
    <property type="project" value="UniProtKB-KW"/>
</dbReference>
<dbReference type="PANTHER" id="PTHR14859">
    <property type="entry name" value="CALCOFLUOR WHITE HYPERSENSITIVE PROTEIN PRECURSOR"/>
    <property type="match status" value="1"/>
</dbReference>
<comment type="caution">
    <text evidence="2">The sequence shown here is derived from an EMBL/GenBank/DDBJ whole genome shotgun (WGS) entry which is preliminary data.</text>
</comment>
<dbReference type="Pfam" id="PF03372">
    <property type="entry name" value="Exo_endo_phos"/>
    <property type="match status" value="1"/>
</dbReference>
<proteinExistence type="predicted"/>
<reference evidence="2 3" key="1">
    <citation type="journal article" date="2014" name="Genome Announc.">
        <title>Draft Genome Sequences of Three Alkaliphilic Bacillus Strains, Bacillus wakoensis JCM 9140T, Bacillus akibai JCM 9157T, and Bacillus hemicellulosilyticus JCM 9152T.</title>
        <authorList>
            <person name="Yuki M."/>
            <person name="Oshima K."/>
            <person name="Suda W."/>
            <person name="Oshida Y."/>
            <person name="Kitamura K."/>
            <person name="Iida T."/>
            <person name="Hattori M."/>
            <person name="Ohkuma M."/>
        </authorList>
    </citation>
    <scope>NUCLEOTIDE SEQUENCE [LARGE SCALE GENOMIC DNA]</scope>
    <source>
        <strain evidence="2 3">JCM 9157</strain>
    </source>
</reference>
<evidence type="ECO:0000313" key="3">
    <source>
        <dbReference type="Proteomes" id="UP000018896"/>
    </source>
</evidence>
<feature type="domain" description="Endonuclease/exonuclease/phosphatase" evidence="1">
    <location>
        <begin position="20"/>
        <end position="229"/>
    </location>
</feature>
<gene>
    <name evidence="2" type="ORF">JCM9157_240</name>
</gene>
<dbReference type="InterPro" id="IPR051916">
    <property type="entry name" value="GPI-anchor_lipid_remodeler"/>
</dbReference>
<dbReference type="SUPFAM" id="SSF56219">
    <property type="entry name" value="DNase I-like"/>
    <property type="match status" value="1"/>
</dbReference>
<organism evidence="2 3">
    <name type="scientific">Halalkalibacter akibai (strain ATCC 43226 / DSM 21942 / CIP 109018 / JCM 9157 / 1139)</name>
    <name type="common">Bacillus akibai</name>
    <dbReference type="NCBI Taxonomy" id="1236973"/>
    <lineage>
        <taxon>Bacteria</taxon>
        <taxon>Bacillati</taxon>
        <taxon>Bacillota</taxon>
        <taxon>Bacilli</taxon>
        <taxon>Bacillales</taxon>
        <taxon>Bacillaceae</taxon>
        <taxon>Halalkalibacter</taxon>
    </lineage>
</organism>
<dbReference type="PANTHER" id="PTHR14859:SF1">
    <property type="entry name" value="PGAP2-INTERACTING PROTEIN"/>
    <property type="match status" value="1"/>
</dbReference>
<keyword evidence="2" id="KW-0269">Exonuclease</keyword>
<keyword evidence="2" id="KW-0255">Endonuclease</keyword>
<dbReference type="AlphaFoldDB" id="W4QMU9"/>
<keyword evidence="3" id="KW-1185">Reference proteome</keyword>
<keyword evidence="2" id="KW-0378">Hydrolase</keyword>
<dbReference type="InterPro" id="IPR036691">
    <property type="entry name" value="Endo/exonu/phosph_ase_sf"/>
</dbReference>
<dbReference type="GO" id="GO:0004527">
    <property type="term" value="F:exonuclease activity"/>
    <property type="evidence" value="ECO:0007669"/>
    <property type="project" value="UniProtKB-KW"/>
</dbReference>
<dbReference type="InterPro" id="IPR005135">
    <property type="entry name" value="Endo/exonuclease/phosphatase"/>
</dbReference>
<dbReference type="STRING" id="1236973.JCM9157_240"/>
<dbReference type="GO" id="GO:0006506">
    <property type="term" value="P:GPI anchor biosynthetic process"/>
    <property type="evidence" value="ECO:0007669"/>
    <property type="project" value="TreeGrafter"/>
</dbReference>
<evidence type="ECO:0000259" key="1">
    <source>
        <dbReference type="Pfam" id="PF03372"/>
    </source>
</evidence>
<dbReference type="Proteomes" id="UP000018896">
    <property type="component" value="Unassembled WGS sequence"/>
</dbReference>
<keyword evidence="2" id="KW-0540">Nuclease</keyword>
<evidence type="ECO:0000313" key="2">
    <source>
        <dbReference type="EMBL" id="GAE33247.1"/>
    </source>
</evidence>